<dbReference type="Proteomes" id="UP000432464">
    <property type="component" value="Unassembled WGS sequence"/>
</dbReference>
<sequence>MTTIATNPPATTGHHIPALVRKAGWVTWTVFLAAFAILEGVNHGTASWLALVAGLIAPDLTFFAAIGAKGPVRQGQLPRQAVPFYNAAHRIWIPLALAIIYAFAPLRVPALFTFLLAWMLHIGIDRIVGYGLRTADGFLRG</sequence>
<keyword evidence="3" id="KW-1185">Reference proteome</keyword>
<keyword evidence="1" id="KW-0472">Membrane</keyword>
<keyword evidence="1" id="KW-0812">Transmembrane</keyword>
<evidence type="ECO:0000256" key="1">
    <source>
        <dbReference type="SAM" id="Phobius"/>
    </source>
</evidence>
<dbReference type="Pfam" id="PF14079">
    <property type="entry name" value="DUF4260"/>
    <property type="match status" value="1"/>
</dbReference>
<name>A0A6I3KV59_9NOCA</name>
<organism evidence="2 3">
    <name type="scientific">Nocardia aurantiaca</name>
    <dbReference type="NCBI Taxonomy" id="2675850"/>
    <lineage>
        <taxon>Bacteria</taxon>
        <taxon>Bacillati</taxon>
        <taxon>Actinomycetota</taxon>
        <taxon>Actinomycetes</taxon>
        <taxon>Mycobacteriales</taxon>
        <taxon>Nocardiaceae</taxon>
        <taxon>Nocardia</taxon>
    </lineage>
</organism>
<dbReference type="EMBL" id="WMBB01000001">
    <property type="protein sequence ID" value="MTE11379.1"/>
    <property type="molecule type" value="Genomic_DNA"/>
</dbReference>
<comment type="caution">
    <text evidence="2">The sequence shown here is derived from an EMBL/GenBank/DDBJ whole genome shotgun (WGS) entry which is preliminary data.</text>
</comment>
<dbReference type="AlphaFoldDB" id="A0A6I3KV59"/>
<dbReference type="RefSeq" id="WP_154785910.1">
    <property type="nucleotide sequence ID" value="NZ_WMBB01000001.1"/>
</dbReference>
<feature type="transmembrane region" description="Helical" evidence="1">
    <location>
        <begin position="47"/>
        <end position="66"/>
    </location>
</feature>
<accession>A0A6I3KV59</accession>
<gene>
    <name evidence="2" type="ORF">GLP40_01050</name>
</gene>
<feature type="transmembrane region" description="Helical" evidence="1">
    <location>
        <begin position="87"/>
        <end position="104"/>
    </location>
</feature>
<reference evidence="2 3" key="1">
    <citation type="submission" date="2019-11" db="EMBL/GenBank/DDBJ databases">
        <title>Nocardia sp. nov. CT2-14 isolated from soil.</title>
        <authorList>
            <person name="Kanchanasin P."/>
            <person name="Tanasupawat S."/>
            <person name="Yuki M."/>
            <person name="Kudo T."/>
        </authorList>
    </citation>
    <scope>NUCLEOTIDE SEQUENCE [LARGE SCALE GENOMIC DNA]</scope>
    <source>
        <strain evidence="2 3">CT2-14</strain>
    </source>
</reference>
<evidence type="ECO:0000313" key="3">
    <source>
        <dbReference type="Proteomes" id="UP000432464"/>
    </source>
</evidence>
<keyword evidence="1" id="KW-1133">Transmembrane helix</keyword>
<protein>
    <submittedName>
        <fullName evidence="2">DUF4260 family protein</fullName>
    </submittedName>
</protein>
<evidence type="ECO:0000313" key="2">
    <source>
        <dbReference type="EMBL" id="MTE11379.1"/>
    </source>
</evidence>
<proteinExistence type="predicted"/>
<feature type="transmembrane region" description="Helical" evidence="1">
    <location>
        <begin position="23"/>
        <end position="41"/>
    </location>
</feature>
<dbReference type="InterPro" id="IPR025356">
    <property type="entry name" value="DUF4260"/>
</dbReference>
<feature type="transmembrane region" description="Helical" evidence="1">
    <location>
        <begin position="110"/>
        <end position="132"/>
    </location>
</feature>